<keyword evidence="3" id="KW-1185">Reference proteome</keyword>
<name>A0ABR9CL31_9HYPH</name>
<protein>
    <submittedName>
        <fullName evidence="2">Uncharacterized protein</fullName>
    </submittedName>
</protein>
<comment type="caution">
    <text evidence="2">The sequence shown here is derived from an EMBL/GenBank/DDBJ whole genome shotgun (WGS) entry which is preliminary data.</text>
</comment>
<sequence length="421" mass="44820">MRMCPKSSLAVILASSLMLANAGSQAFALSDEYETPPEQTPAAILEGVEAGAGYQVEAPVRSDGFMRLYDISTSTGTEHLSGDGLVKLRIRELQVLHVLEGLETQKTFLDGLTEAAKEPADFVESTVSDPIGTAKSTVSGVGRLFSRIGKGVEEAVTGQGGSATDLARTITGQARARRELALKLGVDPYTTYPPLSAKLDQAATVSTAGSLSVSAIMALIPGGVVTNALSGADNMRTLIVDSTRNELEQRSVAVLRDLRISDDVIFELSRNANYTPTERVTLAYQLQALSSLEGLQLLAAKAAEAQTRDEAYFQLRRIVLTRYYNEKVASLGSIRMVAGFPVALRRDGAAALVLPLDMVAWTEATASAFVHLNEGLKALPFPPDGADFLITGDITPMAAERIASLGWQITADMPMPEGPVF</sequence>
<evidence type="ECO:0000313" key="3">
    <source>
        <dbReference type="Proteomes" id="UP000632063"/>
    </source>
</evidence>
<reference evidence="2 3" key="2">
    <citation type="journal article" date="2021" name="Int. J. Syst. Evol. Microbiol.">
        <title>Roseibium litorale sp. nov., isolated from a tidal flat sediment and proposal for the reclassification of Labrenzia polysiphoniae as Roseibium polysiphoniae comb. nov.</title>
        <authorList>
            <person name="Liu Y."/>
            <person name="Pei T."/>
            <person name="Du J."/>
            <person name="Chao M."/>
            <person name="Deng M.R."/>
            <person name="Zhu H."/>
        </authorList>
    </citation>
    <scope>NUCLEOTIDE SEQUENCE [LARGE SCALE GENOMIC DNA]</scope>
    <source>
        <strain evidence="2 3">4C16A</strain>
    </source>
</reference>
<keyword evidence="1" id="KW-0732">Signal</keyword>
<accession>A0ABR9CL31</accession>
<reference evidence="3" key="1">
    <citation type="submission" date="2020-09" db="EMBL/GenBank/DDBJ databases">
        <title>The genome sequence of strain Labrenzia suaedae 4C16A.</title>
        <authorList>
            <person name="Liu Y."/>
        </authorList>
    </citation>
    <scope>NUCLEOTIDE SEQUENCE [LARGE SCALE GENOMIC DNA]</scope>
    <source>
        <strain evidence="3">4C16A</strain>
    </source>
</reference>
<organism evidence="2 3">
    <name type="scientific">Roseibium litorale</name>
    <dbReference type="NCBI Taxonomy" id="2803841"/>
    <lineage>
        <taxon>Bacteria</taxon>
        <taxon>Pseudomonadati</taxon>
        <taxon>Pseudomonadota</taxon>
        <taxon>Alphaproteobacteria</taxon>
        <taxon>Hyphomicrobiales</taxon>
        <taxon>Stappiaceae</taxon>
        <taxon>Roseibium</taxon>
    </lineage>
</organism>
<dbReference type="Proteomes" id="UP000632063">
    <property type="component" value="Unassembled WGS sequence"/>
</dbReference>
<proteinExistence type="predicted"/>
<evidence type="ECO:0000256" key="1">
    <source>
        <dbReference type="SAM" id="SignalP"/>
    </source>
</evidence>
<gene>
    <name evidence="2" type="ORF">IG616_08280</name>
</gene>
<feature type="chain" id="PRO_5047051584" evidence="1">
    <location>
        <begin position="29"/>
        <end position="421"/>
    </location>
</feature>
<feature type="signal peptide" evidence="1">
    <location>
        <begin position="1"/>
        <end position="28"/>
    </location>
</feature>
<evidence type="ECO:0000313" key="2">
    <source>
        <dbReference type="EMBL" id="MBD8891541.1"/>
    </source>
</evidence>
<dbReference type="EMBL" id="JACYXI010000004">
    <property type="protein sequence ID" value="MBD8891541.1"/>
    <property type="molecule type" value="Genomic_DNA"/>
</dbReference>